<dbReference type="PANTHER" id="PTHR11439:SF508">
    <property type="entry name" value="RNA-DIRECTED DNA POLYMERASE"/>
    <property type="match status" value="1"/>
</dbReference>
<evidence type="ECO:0000313" key="3">
    <source>
        <dbReference type="Proteomes" id="UP000235145"/>
    </source>
</evidence>
<dbReference type="AlphaFoldDB" id="A0A9R1XFD0"/>
<dbReference type="SUPFAM" id="SSF56672">
    <property type="entry name" value="DNA/RNA polymerases"/>
    <property type="match status" value="1"/>
</dbReference>
<accession>A0A9R1XFD0</accession>
<dbReference type="EMBL" id="NBSK02000005">
    <property type="protein sequence ID" value="KAJ0205967.1"/>
    <property type="molecule type" value="Genomic_DNA"/>
</dbReference>
<feature type="domain" description="Reverse transcriptase Ty1/copia-type" evidence="1">
    <location>
        <begin position="4"/>
        <end position="101"/>
    </location>
</feature>
<name>A0A9R1XFD0_LACSA</name>
<dbReference type="InterPro" id="IPR013103">
    <property type="entry name" value="RVT_2"/>
</dbReference>
<keyword evidence="3" id="KW-1185">Reference proteome</keyword>
<proteinExistence type="predicted"/>
<dbReference type="Pfam" id="PF07727">
    <property type="entry name" value="RVT_2"/>
    <property type="match status" value="1"/>
</dbReference>
<gene>
    <name evidence="2" type="ORF">LSAT_V11C500277740</name>
</gene>
<dbReference type="PANTHER" id="PTHR11439">
    <property type="entry name" value="GAG-POL-RELATED RETROTRANSPOSON"/>
    <property type="match status" value="1"/>
</dbReference>
<dbReference type="Proteomes" id="UP000235145">
    <property type="component" value="Unassembled WGS sequence"/>
</dbReference>
<organism evidence="2 3">
    <name type="scientific">Lactuca sativa</name>
    <name type="common">Garden lettuce</name>
    <dbReference type="NCBI Taxonomy" id="4236"/>
    <lineage>
        <taxon>Eukaryota</taxon>
        <taxon>Viridiplantae</taxon>
        <taxon>Streptophyta</taxon>
        <taxon>Embryophyta</taxon>
        <taxon>Tracheophyta</taxon>
        <taxon>Spermatophyta</taxon>
        <taxon>Magnoliopsida</taxon>
        <taxon>eudicotyledons</taxon>
        <taxon>Gunneridae</taxon>
        <taxon>Pentapetalae</taxon>
        <taxon>asterids</taxon>
        <taxon>campanulids</taxon>
        <taxon>Asterales</taxon>
        <taxon>Asteraceae</taxon>
        <taxon>Cichorioideae</taxon>
        <taxon>Cichorieae</taxon>
        <taxon>Lactucinae</taxon>
        <taxon>Lactuca</taxon>
    </lineage>
</organism>
<evidence type="ECO:0000259" key="1">
    <source>
        <dbReference type="Pfam" id="PF07727"/>
    </source>
</evidence>
<protein>
    <recommendedName>
        <fullName evidence="1">Reverse transcriptase Ty1/copia-type domain-containing protein</fullName>
    </recommendedName>
</protein>
<dbReference type="InterPro" id="IPR043502">
    <property type="entry name" value="DNA/RNA_pol_sf"/>
</dbReference>
<reference evidence="2 3" key="1">
    <citation type="journal article" date="2017" name="Nat. Commun.">
        <title>Genome assembly with in vitro proximity ligation data and whole-genome triplication in lettuce.</title>
        <authorList>
            <person name="Reyes-Chin-Wo S."/>
            <person name="Wang Z."/>
            <person name="Yang X."/>
            <person name="Kozik A."/>
            <person name="Arikit S."/>
            <person name="Song C."/>
            <person name="Xia L."/>
            <person name="Froenicke L."/>
            <person name="Lavelle D.O."/>
            <person name="Truco M.J."/>
            <person name="Xia R."/>
            <person name="Zhu S."/>
            <person name="Xu C."/>
            <person name="Xu H."/>
            <person name="Xu X."/>
            <person name="Cox K."/>
            <person name="Korf I."/>
            <person name="Meyers B.C."/>
            <person name="Michelmore R.W."/>
        </authorList>
    </citation>
    <scope>NUCLEOTIDE SEQUENCE [LARGE SCALE GENOMIC DNA]</scope>
    <source>
        <strain evidence="3">cv. Salinas</strain>
        <tissue evidence="2">Seedlings</tissue>
    </source>
</reference>
<sequence>MTLPWGYHSKNDINVYKLVKYLYGLEHDPRKRFGFQQSVNDYSLFVRNKHNIVIIFLVYVDDIIFTGNNITEIGKVKDYLKTQFLIKDFGKLSYFLGMKVCLGVNLSRQVGWKLICLTITRPAISYYVQILSRFMHKTRKSYLQIPFRLLWYLKINPCKGTSLIKSDNVNLSVTLHFPFTYLLKEY</sequence>
<evidence type="ECO:0000313" key="2">
    <source>
        <dbReference type="EMBL" id="KAJ0205967.1"/>
    </source>
</evidence>
<comment type="caution">
    <text evidence="2">The sequence shown here is derived from an EMBL/GenBank/DDBJ whole genome shotgun (WGS) entry which is preliminary data.</text>
</comment>